<comment type="caution">
    <text evidence="1">The sequence shown here is derived from an EMBL/GenBank/DDBJ whole genome shotgun (WGS) entry which is preliminary data.</text>
</comment>
<dbReference type="AlphaFoldDB" id="A0A9D4RI32"/>
<evidence type="ECO:0000313" key="1">
    <source>
        <dbReference type="EMBL" id="KAH3867317.1"/>
    </source>
</evidence>
<protein>
    <submittedName>
        <fullName evidence="1">Uncharacterized protein</fullName>
    </submittedName>
</protein>
<keyword evidence="2" id="KW-1185">Reference proteome</keyword>
<sequence length="244" mass="27580">MCIFFSPHVQRDALKPRFAFDSRCSLRVSWTPETDADNTNNPDGWVVIEMMRVDARSVDLHSWASISPDYSYLYDYRCWSLTSLLQNSDTSVGYIESELRTVDLQGSSRYFENSPRVHNEYSPCQRRISSDTRIDFQRNTSGDPHILKRSHSSADMNRNAMSRQSCHGVRAAISHFDHEDIASCQKADTTISISACSSYTSIVFSASVRLSDNRESPHDSLGSVALASNESIAYHRSESNAEKE</sequence>
<dbReference type="EMBL" id="JAIWYP010000002">
    <property type="protein sequence ID" value="KAH3867317.1"/>
    <property type="molecule type" value="Genomic_DNA"/>
</dbReference>
<reference evidence="1" key="1">
    <citation type="journal article" date="2019" name="bioRxiv">
        <title>The Genome of the Zebra Mussel, Dreissena polymorpha: A Resource for Invasive Species Research.</title>
        <authorList>
            <person name="McCartney M.A."/>
            <person name="Auch B."/>
            <person name="Kono T."/>
            <person name="Mallez S."/>
            <person name="Zhang Y."/>
            <person name="Obille A."/>
            <person name="Becker A."/>
            <person name="Abrahante J.E."/>
            <person name="Garbe J."/>
            <person name="Badalamenti J.P."/>
            <person name="Herman A."/>
            <person name="Mangelson H."/>
            <person name="Liachko I."/>
            <person name="Sullivan S."/>
            <person name="Sone E.D."/>
            <person name="Koren S."/>
            <person name="Silverstein K.A.T."/>
            <person name="Beckman K.B."/>
            <person name="Gohl D.M."/>
        </authorList>
    </citation>
    <scope>NUCLEOTIDE SEQUENCE</scope>
    <source>
        <strain evidence="1">Duluth1</strain>
        <tissue evidence="1">Whole animal</tissue>
    </source>
</reference>
<organism evidence="1 2">
    <name type="scientific">Dreissena polymorpha</name>
    <name type="common">Zebra mussel</name>
    <name type="synonym">Mytilus polymorpha</name>
    <dbReference type="NCBI Taxonomy" id="45954"/>
    <lineage>
        <taxon>Eukaryota</taxon>
        <taxon>Metazoa</taxon>
        <taxon>Spiralia</taxon>
        <taxon>Lophotrochozoa</taxon>
        <taxon>Mollusca</taxon>
        <taxon>Bivalvia</taxon>
        <taxon>Autobranchia</taxon>
        <taxon>Heteroconchia</taxon>
        <taxon>Euheterodonta</taxon>
        <taxon>Imparidentia</taxon>
        <taxon>Neoheterodontei</taxon>
        <taxon>Myida</taxon>
        <taxon>Dreissenoidea</taxon>
        <taxon>Dreissenidae</taxon>
        <taxon>Dreissena</taxon>
    </lineage>
</organism>
<proteinExistence type="predicted"/>
<gene>
    <name evidence="1" type="ORF">DPMN_030443</name>
</gene>
<dbReference type="Proteomes" id="UP000828390">
    <property type="component" value="Unassembled WGS sequence"/>
</dbReference>
<accession>A0A9D4RI32</accession>
<reference evidence="1" key="2">
    <citation type="submission" date="2020-11" db="EMBL/GenBank/DDBJ databases">
        <authorList>
            <person name="McCartney M.A."/>
            <person name="Auch B."/>
            <person name="Kono T."/>
            <person name="Mallez S."/>
            <person name="Becker A."/>
            <person name="Gohl D.M."/>
            <person name="Silverstein K.A.T."/>
            <person name="Koren S."/>
            <person name="Bechman K.B."/>
            <person name="Herman A."/>
            <person name="Abrahante J.E."/>
            <person name="Garbe J."/>
        </authorList>
    </citation>
    <scope>NUCLEOTIDE SEQUENCE</scope>
    <source>
        <strain evidence="1">Duluth1</strain>
        <tissue evidence="1">Whole animal</tissue>
    </source>
</reference>
<evidence type="ECO:0000313" key="2">
    <source>
        <dbReference type="Proteomes" id="UP000828390"/>
    </source>
</evidence>
<name>A0A9D4RI32_DREPO</name>